<comment type="caution">
    <text evidence="6">The sequence shown here is derived from an EMBL/GenBank/DDBJ whole genome shotgun (WGS) entry which is preliminary data.</text>
</comment>
<accession>A0A9X3CG47</accession>
<dbReference type="SMART" id="SM00267">
    <property type="entry name" value="GGDEF"/>
    <property type="match status" value="1"/>
</dbReference>
<keyword evidence="3" id="KW-0175">Coiled coil</keyword>
<comment type="catalytic activity">
    <reaction evidence="2">
        <text>2 GTP = 3',3'-c-di-GMP + 2 diphosphate</text>
        <dbReference type="Rhea" id="RHEA:24898"/>
        <dbReference type="ChEBI" id="CHEBI:33019"/>
        <dbReference type="ChEBI" id="CHEBI:37565"/>
        <dbReference type="ChEBI" id="CHEBI:58805"/>
        <dbReference type="EC" id="2.7.7.65"/>
    </reaction>
</comment>
<dbReference type="AlphaFoldDB" id="A0A9X3CG47"/>
<dbReference type="Gene3D" id="3.30.70.270">
    <property type="match status" value="1"/>
</dbReference>
<reference evidence="6" key="1">
    <citation type="submission" date="2022-02" db="EMBL/GenBank/DDBJ databases">
        <title>Vibrio sp. nov., a new bacterium isolated from Bohai sea, China.</title>
        <authorList>
            <person name="Yuan Y."/>
        </authorList>
    </citation>
    <scope>NUCLEOTIDE SEQUENCE</scope>
    <source>
        <strain evidence="6">DBSS07</strain>
    </source>
</reference>
<evidence type="ECO:0000313" key="7">
    <source>
        <dbReference type="Proteomes" id="UP001155586"/>
    </source>
</evidence>
<dbReference type="PANTHER" id="PTHR45138">
    <property type="entry name" value="REGULATORY COMPONENTS OF SENSORY TRANSDUCTION SYSTEM"/>
    <property type="match status" value="1"/>
</dbReference>
<feature type="non-terminal residue" evidence="6">
    <location>
        <position position="1"/>
    </location>
</feature>
<dbReference type="RefSeq" id="WP_265688340.1">
    <property type="nucleotide sequence ID" value="NZ_JAKRRX010000090.1"/>
</dbReference>
<dbReference type="SUPFAM" id="SSF55073">
    <property type="entry name" value="Nucleotide cyclase"/>
    <property type="match status" value="1"/>
</dbReference>
<name>A0A9X3CG47_9VIBR</name>
<gene>
    <name evidence="6" type="ORF">MD483_14720</name>
</gene>
<keyword evidence="4" id="KW-0472">Membrane</keyword>
<evidence type="ECO:0000313" key="6">
    <source>
        <dbReference type="EMBL" id="MCW8335070.1"/>
    </source>
</evidence>
<evidence type="ECO:0000256" key="4">
    <source>
        <dbReference type="SAM" id="Phobius"/>
    </source>
</evidence>
<dbReference type="InterPro" id="IPR029787">
    <property type="entry name" value="Nucleotide_cyclase"/>
</dbReference>
<dbReference type="CDD" id="cd01949">
    <property type="entry name" value="GGDEF"/>
    <property type="match status" value="1"/>
</dbReference>
<feature type="coiled-coil region" evidence="3">
    <location>
        <begin position="331"/>
        <end position="358"/>
    </location>
</feature>
<dbReference type="PROSITE" id="PS50887">
    <property type="entry name" value="GGDEF"/>
    <property type="match status" value="1"/>
</dbReference>
<evidence type="ECO:0000256" key="3">
    <source>
        <dbReference type="SAM" id="Coils"/>
    </source>
</evidence>
<proteinExistence type="predicted"/>
<sequence>IFSTLSSVHWFAKQISADLLWKYGRVVSAYDVDTVFSPIVKEVELVRELASHPNIISWAYHPYDPVYISVAQETLETYRWRFSSNNAFVALDTSRDYYFISTESIRTESMYRYTLDEANQGDKWFFAHKLSTREVSLGADHDDHLGLTKLWVNFSLMHEGEFLGVIGTGLALMPIVHQLYDEQFQGVETMFVDSDLKVQLHRESGTFNQQPERSLSDFFSQSDYQQVLDLMNQQREGKESSALVVSRGEGSFIVSIDYIKDLNWYEVSFIDIGLLLKDQLLYAVYAFASLAIITVFWALYLVVLNVYVRPVESLRARLQSIEVTQHHKNSVKDIESSISQLAKELHVYRNDIDSIIKERTAAISLLTTVDSQTGLYNRLGMEKEILHELARGKRESSQFSLLWVDVQILQIEQIDQAITFVSKAIKTAIREYDSVCRWADNEFLILVRTDNQQALHNLSERIRKESQCQAGDSIDCDIAIGGAVIDPHSTLGEAIAKADGALYLTKKSSSSAITIWSPTGIEQPSS</sequence>
<keyword evidence="7" id="KW-1185">Reference proteome</keyword>
<dbReference type="EC" id="2.7.7.65" evidence="1"/>
<dbReference type="GO" id="GO:0052621">
    <property type="term" value="F:diguanylate cyclase activity"/>
    <property type="evidence" value="ECO:0007669"/>
    <property type="project" value="UniProtKB-EC"/>
</dbReference>
<keyword evidence="4" id="KW-1133">Transmembrane helix</keyword>
<evidence type="ECO:0000256" key="1">
    <source>
        <dbReference type="ARBA" id="ARBA00012528"/>
    </source>
</evidence>
<dbReference type="GO" id="GO:0043709">
    <property type="term" value="P:cell adhesion involved in single-species biofilm formation"/>
    <property type="evidence" value="ECO:0007669"/>
    <property type="project" value="TreeGrafter"/>
</dbReference>
<dbReference type="Pfam" id="PF00990">
    <property type="entry name" value="GGDEF"/>
    <property type="match status" value="1"/>
</dbReference>
<organism evidence="6 7">
    <name type="scientific">Vibrio paucivorans</name>
    <dbReference type="NCBI Taxonomy" id="2829489"/>
    <lineage>
        <taxon>Bacteria</taxon>
        <taxon>Pseudomonadati</taxon>
        <taxon>Pseudomonadota</taxon>
        <taxon>Gammaproteobacteria</taxon>
        <taxon>Vibrionales</taxon>
        <taxon>Vibrionaceae</taxon>
        <taxon>Vibrio</taxon>
    </lineage>
</organism>
<evidence type="ECO:0000256" key="2">
    <source>
        <dbReference type="ARBA" id="ARBA00034247"/>
    </source>
</evidence>
<dbReference type="EMBL" id="JAKRRX010000090">
    <property type="protein sequence ID" value="MCW8335070.1"/>
    <property type="molecule type" value="Genomic_DNA"/>
</dbReference>
<dbReference type="InterPro" id="IPR043128">
    <property type="entry name" value="Rev_trsase/Diguanyl_cyclase"/>
</dbReference>
<dbReference type="InterPro" id="IPR000160">
    <property type="entry name" value="GGDEF_dom"/>
</dbReference>
<dbReference type="InterPro" id="IPR050469">
    <property type="entry name" value="Diguanylate_Cyclase"/>
</dbReference>
<keyword evidence="4" id="KW-0812">Transmembrane</keyword>
<evidence type="ECO:0000259" key="5">
    <source>
        <dbReference type="PROSITE" id="PS50887"/>
    </source>
</evidence>
<dbReference type="GO" id="GO:1902201">
    <property type="term" value="P:negative regulation of bacterial-type flagellum-dependent cell motility"/>
    <property type="evidence" value="ECO:0007669"/>
    <property type="project" value="TreeGrafter"/>
</dbReference>
<dbReference type="NCBIfam" id="TIGR00254">
    <property type="entry name" value="GGDEF"/>
    <property type="match status" value="1"/>
</dbReference>
<feature type="transmembrane region" description="Helical" evidence="4">
    <location>
        <begin position="280"/>
        <end position="308"/>
    </location>
</feature>
<dbReference type="GO" id="GO:0005886">
    <property type="term" value="C:plasma membrane"/>
    <property type="evidence" value="ECO:0007669"/>
    <property type="project" value="TreeGrafter"/>
</dbReference>
<dbReference type="Proteomes" id="UP001155586">
    <property type="component" value="Unassembled WGS sequence"/>
</dbReference>
<feature type="domain" description="GGDEF" evidence="5">
    <location>
        <begin position="397"/>
        <end position="518"/>
    </location>
</feature>
<protein>
    <recommendedName>
        <fullName evidence="1">diguanylate cyclase</fullName>
        <ecNumber evidence="1">2.7.7.65</ecNumber>
    </recommendedName>
</protein>
<dbReference type="PANTHER" id="PTHR45138:SF9">
    <property type="entry name" value="DIGUANYLATE CYCLASE DGCM-RELATED"/>
    <property type="match status" value="1"/>
</dbReference>